<dbReference type="EMBL" id="LXQA010189621">
    <property type="protein sequence ID" value="MCI31738.1"/>
    <property type="molecule type" value="Genomic_DNA"/>
</dbReference>
<proteinExistence type="predicted"/>
<comment type="caution">
    <text evidence="1">The sequence shown here is derived from an EMBL/GenBank/DDBJ whole genome shotgun (WGS) entry which is preliminary data.</text>
</comment>
<dbReference type="Proteomes" id="UP000265520">
    <property type="component" value="Unassembled WGS sequence"/>
</dbReference>
<evidence type="ECO:0000313" key="2">
    <source>
        <dbReference type="Proteomes" id="UP000265520"/>
    </source>
</evidence>
<organism evidence="1 2">
    <name type="scientific">Trifolium medium</name>
    <dbReference type="NCBI Taxonomy" id="97028"/>
    <lineage>
        <taxon>Eukaryota</taxon>
        <taxon>Viridiplantae</taxon>
        <taxon>Streptophyta</taxon>
        <taxon>Embryophyta</taxon>
        <taxon>Tracheophyta</taxon>
        <taxon>Spermatophyta</taxon>
        <taxon>Magnoliopsida</taxon>
        <taxon>eudicotyledons</taxon>
        <taxon>Gunneridae</taxon>
        <taxon>Pentapetalae</taxon>
        <taxon>rosids</taxon>
        <taxon>fabids</taxon>
        <taxon>Fabales</taxon>
        <taxon>Fabaceae</taxon>
        <taxon>Papilionoideae</taxon>
        <taxon>50 kb inversion clade</taxon>
        <taxon>NPAAA clade</taxon>
        <taxon>Hologalegina</taxon>
        <taxon>IRL clade</taxon>
        <taxon>Trifolieae</taxon>
        <taxon>Trifolium</taxon>
    </lineage>
</organism>
<reference evidence="1 2" key="1">
    <citation type="journal article" date="2018" name="Front. Plant Sci.">
        <title>Red Clover (Trifolium pratense) and Zigzag Clover (T. medium) - A Picture of Genomic Similarities and Differences.</title>
        <authorList>
            <person name="Dluhosova J."/>
            <person name="Istvanek J."/>
            <person name="Nedelnik J."/>
            <person name="Repkova J."/>
        </authorList>
    </citation>
    <scope>NUCLEOTIDE SEQUENCE [LARGE SCALE GENOMIC DNA]</scope>
    <source>
        <strain evidence="2">cv. 10/8</strain>
        <tissue evidence="1">Leaf</tissue>
    </source>
</reference>
<keyword evidence="2" id="KW-1185">Reference proteome</keyword>
<name>A0A392R555_9FABA</name>
<feature type="non-terminal residue" evidence="1">
    <location>
        <position position="33"/>
    </location>
</feature>
<dbReference type="AlphaFoldDB" id="A0A392R555"/>
<protein>
    <submittedName>
        <fullName evidence="1">Uncharacterized protein</fullName>
    </submittedName>
</protein>
<sequence length="33" mass="3807">MPDFLMEEAQLAEVGAFATKQDILYAPEQHRQE</sequence>
<evidence type="ECO:0000313" key="1">
    <source>
        <dbReference type="EMBL" id="MCI31738.1"/>
    </source>
</evidence>
<accession>A0A392R555</accession>